<dbReference type="PROSITE" id="PS51007">
    <property type="entry name" value="CYTC"/>
    <property type="match status" value="1"/>
</dbReference>
<proteinExistence type="predicted"/>
<dbReference type="SUPFAM" id="SSF46626">
    <property type="entry name" value="Cytochrome c"/>
    <property type="match status" value="1"/>
</dbReference>
<dbReference type="GO" id="GO:0009055">
    <property type="term" value="F:electron transfer activity"/>
    <property type="evidence" value="ECO:0007669"/>
    <property type="project" value="InterPro"/>
</dbReference>
<name>A0A5D0RJV5_9RHOB</name>
<evidence type="ECO:0000256" key="1">
    <source>
        <dbReference type="ARBA" id="ARBA00022617"/>
    </source>
</evidence>
<protein>
    <submittedName>
        <fullName evidence="7">Cytochrome c</fullName>
    </submittedName>
</protein>
<keyword evidence="5" id="KW-0472">Membrane</keyword>
<dbReference type="GO" id="GO:0020037">
    <property type="term" value="F:heme binding"/>
    <property type="evidence" value="ECO:0007669"/>
    <property type="project" value="InterPro"/>
</dbReference>
<keyword evidence="1 4" id="KW-0349">Heme</keyword>
<reference evidence="7 8" key="1">
    <citation type="submission" date="2019-08" db="EMBL/GenBank/DDBJ databases">
        <title>Identification of a novel species of the genus Boseongicola.</title>
        <authorList>
            <person name="Zhang X.-Q."/>
        </authorList>
    </citation>
    <scope>NUCLEOTIDE SEQUENCE [LARGE SCALE GENOMIC DNA]</scope>
    <source>
        <strain evidence="7 8">HY14</strain>
    </source>
</reference>
<evidence type="ECO:0000256" key="5">
    <source>
        <dbReference type="SAM" id="Phobius"/>
    </source>
</evidence>
<evidence type="ECO:0000313" key="8">
    <source>
        <dbReference type="Proteomes" id="UP000322080"/>
    </source>
</evidence>
<keyword evidence="8" id="KW-1185">Reference proteome</keyword>
<feature type="domain" description="Cytochrome c" evidence="6">
    <location>
        <begin position="48"/>
        <end position="135"/>
    </location>
</feature>
<comment type="caution">
    <text evidence="7">The sequence shown here is derived from an EMBL/GenBank/DDBJ whole genome shotgun (WGS) entry which is preliminary data.</text>
</comment>
<evidence type="ECO:0000256" key="2">
    <source>
        <dbReference type="ARBA" id="ARBA00022723"/>
    </source>
</evidence>
<dbReference type="GO" id="GO:0046872">
    <property type="term" value="F:metal ion binding"/>
    <property type="evidence" value="ECO:0007669"/>
    <property type="project" value="UniProtKB-KW"/>
</dbReference>
<dbReference type="InterPro" id="IPR036909">
    <property type="entry name" value="Cyt_c-like_dom_sf"/>
</dbReference>
<dbReference type="Gene3D" id="1.10.760.10">
    <property type="entry name" value="Cytochrome c-like domain"/>
    <property type="match status" value="1"/>
</dbReference>
<feature type="transmembrane region" description="Helical" evidence="5">
    <location>
        <begin position="6"/>
        <end position="24"/>
    </location>
</feature>
<evidence type="ECO:0000256" key="3">
    <source>
        <dbReference type="ARBA" id="ARBA00023004"/>
    </source>
</evidence>
<dbReference type="Pfam" id="PF00034">
    <property type="entry name" value="Cytochrom_C"/>
    <property type="match status" value="1"/>
</dbReference>
<keyword evidence="3 4" id="KW-0408">Iron</keyword>
<evidence type="ECO:0000259" key="6">
    <source>
        <dbReference type="PROSITE" id="PS51007"/>
    </source>
</evidence>
<keyword evidence="5" id="KW-0812">Transmembrane</keyword>
<dbReference type="EMBL" id="VSIY01000005">
    <property type="protein sequence ID" value="TYB81782.1"/>
    <property type="molecule type" value="Genomic_DNA"/>
</dbReference>
<accession>A0A5D0RJV5</accession>
<evidence type="ECO:0000256" key="4">
    <source>
        <dbReference type="PROSITE-ProRule" id="PRU00433"/>
    </source>
</evidence>
<organism evidence="7 8">
    <name type="scientific">Maritimibacter fusiformis</name>
    <dbReference type="NCBI Taxonomy" id="2603819"/>
    <lineage>
        <taxon>Bacteria</taxon>
        <taxon>Pseudomonadati</taxon>
        <taxon>Pseudomonadota</taxon>
        <taxon>Alphaproteobacteria</taxon>
        <taxon>Rhodobacterales</taxon>
        <taxon>Roseobacteraceae</taxon>
        <taxon>Maritimibacter</taxon>
    </lineage>
</organism>
<evidence type="ECO:0000313" key="7">
    <source>
        <dbReference type="EMBL" id="TYB81782.1"/>
    </source>
</evidence>
<keyword evidence="2 4" id="KW-0479">Metal-binding</keyword>
<dbReference type="AlphaFoldDB" id="A0A5D0RJV5"/>
<dbReference type="InterPro" id="IPR009056">
    <property type="entry name" value="Cyt_c-like_dom"/>
</dbReference>
<keyword evidence="5" id="KW-1133">Transmembrane helix</keyword>
<dbReference type="Proteomes" id="UP000322080">
    <property type="component" value="Unassembled WGS sequence"/>
</dbReference>
<sequence length="141" mass="14689">MPMKGWLAGGLVIVAGLAFIFSPWGRKTTPVTASGEIIEVSMPAAFDGPAETGRQAYADAECAACHGPNAGGIGGKGPPLVHRIYDSEHHTDAELATSSVEGIRAHHWPFGAMPPTEGLTQAEAETIVAFLRAVQRANGID</sequence>
<gene>
    <name evidence="7" type="ORF">FVF75_08745</name>
</gene>